<evidence type="ECO:0000256" key="1">
    <source>
        <dbReference type="ARBA" id="ARBA00022737"/>
    </source>
</evidence>
<dbReference type="Proteomes" id="UP000683925">
    <property type="component" value="Unassembled WGS sequence"/>
</dbReference>
<keyword evidence="6" id="KW-1185">Reference proteome</keyword>
<keyword evidence="1" id="KW-0677">Repeat</keyword>
<dbReference type="PANTHER" id="PTHR44943">
    <property type="entry name" value="CELLULOSE SYNTHASE OPERON PROTEIN C"/>
    <property type="match status" value="1"/>
</dbReference>
<dbReference type="InterPro" id="IPR019734">
    <property type="entry name" value="TPR_rpt"/>
</dbReference>
<evidence type="ECO:0008006" key="7">
    <source>
        <dbReference type="Google" id="ProtNLM"/>
    </source>
</evidence>
<dbReference type="AlphaFoldDB" id="A0A8S1YN36"/>
<keyword evidence="4" id="KW-0175">Coiled coil</keyword>
<evidence type="ECO:0000313" key="5">
    <source>
        <dbReference type="EMBL" id="CAD8215340.1"/>
    </source>
</evidence>
<evidence type="ECO:0000256" key="2">
    <source>
        <dbReference type="ARBA" id="ARBA00022803"/>
    </source>
</evidence>
<evidence type="ECO:0000256" key="4">
    <source>
        <dbReference type="SAM" id="Coils"/>
    </source>
</evidence>
<dbReference type="OMA" id="IIECERF"/>
<dbReference type="OrthoDB" id="2335338at2759"/>
<feature type="coiled-coil region" evidence="4">
    <location>
        <begin position="179"/>
        <end position="206"/>
    </location>
</feature>
<dbReference type="InterPro" id="IPR051685">
    <property type="entry name" value="Ycf3/AcsC/BcsC/TPR_MFPF"/>
</dbReference>
<evidence type="ECO:0000256" key="3">
    <source>
        <dbReference type="PROSITE-ProRule" id="PRU00339"/>
    </source>
</evidence>
<organism evidence="5 6">
    <name type="scientific">Paramecium octaurelia</name>
    <dbReference type="NCBI Taxonomy" id="43137"/>
    <lineage>
        <taxon>Eukaryota</taxon>
        <taxon>Sar</taxon>
        <taxon>Alveolata</taxon>
        <taxon>Ciliophora</taxon>
        <taxon>Intramacronucleata</taxon>
        <taxon>Oligohymenophorea</taxon>
        <taxon>Peniculida</taxon>
        <taxon>Parameciidae</taxon>
        <taxon>Paramecium</taxon>
    </lineage>
</organism>
<name>A0A8S1YN36_PAROT</name>
<evidence type="ECO:0000313" key="6">
    <source>
        <dbReference type="Proteomes" id="UP000683925"/>
    </source>
</evidence>
<dbReference type="Pfam" id="PF00515">
    <property type="entry name" value="TPR_1"/>
    <property type="match status" value="1"/>
</dbReference>
<gene>
    <name evidence="5" type="ORF">POCTA_138.1.T2300009</name>
</gene>
<dbReference type="PROSITE" id="PS50005">
    <property type="entry name" value="TPR"/>
    <property type="match status" value="1"/>
</dbReference>
<dbReference type="EMBL" id="CAJJDP010000234">
    <property type="protein sequence ID" value="CAD8215340.1"/>
    <property type="molecule type" value="Genomic_DNA"/>
</dbReference>
<dbReference type="PROSITE" id="PS50293">
    <property type="entry name" value="TPR_REGION"/>
    <property type="match status" value="1"/>
</dbReference>
<keyword evidence="2 3" id="KW-0802">TPR repeat</keyword>
<proteinExistence type="predicted"/>
<reference evidence="5" key="1">
    <citation type="submission" date="2021-01" db="EMBL/GenBank/DDBJ databases">
        <authorList>
            <consortium name="Genoscope - CEA"/>
            <person name="William W."/>
        </authorList>
    </citation>
    <scope>NUCLEOTIDE SEQUENCE</scope>
</reference>
<sequence>MDIFKCKYITHENEEIMGFCLNQNCQNTTQYCYKCLTTTHSDHQKDCIRFSEMNQYIHEFIQIYHQSTKQFKEISKSLQLCFEQILKIKEQDVKNLEKMIQQLQNKEYLVVKSQINIIKKMFTKEKENQIQKQIIYLNEILVTIKNMVTDLTQSSNERISDDEIKNEIKNDIKNEIKNEIKNKIKIKELQDEIQDKKEQKIIECERFFNEGQALQSLNKYEEAIECYDKAIAINPNYDVAWNSKGKLLYYSGLALHKLEIYKDAIQCFDKALNIQITPDRLKNKAYILLQLGMTLEARQLYLAALEKE</sequence>
<protein>
    <recommendedName>
        <fullName evidence="7">Tetratricopeptide repeat protein</fullName>
    </recommendedName>
</protein>
<accession>A0A8S1YN36</accession>
<feature type="repeat" description="TPR" evidence="3">
    <location>
        <begin position="204"/>
        <end position="237"/>
    </location>
</feature>
<dbReference type="PANTHER" id="PTHR44943:SF4">
    <property type="entry name" value="TPR REPEAT-CONTAINING PROTEIN MJ0798"/>
    <property type="match status" value="1"/>
</dbReference>
<dbReference type="SMART" id="SM00028">
    <property type="entry name" value="TPR"/>
    <property type="match status" value="2"/>
</dbReference>
<comment type="caution">
    <text evidence="5">The sequence shown here is derived from an EMBL/GenBank/DDBJ whole genome shotgun (WGS) entry which is preliminary data.</text>
</comment>